<feature type="region of interest" description="Disordered" evidence="1">
    <location>
        <begin position="58"/>
        <end position="115"/>
    </location>
</feature>
<evidence type="ECO:0000313" key="3">
    <source>
        <dbReference type="Proteomes" id="UP000007115"/>
    </source>
</evidence>
<dbReference type="VEuPathDB" id="FungiDB:TRIVIDRAFT_60433"/>
<dbReference type="Proteomes" id="UP000007115">
    <property type="component" value="Unassembled WGS sequence"/>
</dbReference>
<dbReference type="InParanoid" id="G9MRK7"/>
<dbReference type="RefSeq" id="XP_013956942.1">
    <property type="nucleotide sequence ID" value="XM_014101467.1"/>
</dbReference>
<dbReference type="HOGENOM" id="CLU_2109377_0_0_1"/>
<feature type="compositionally biased region" description="Polar residues" evidence="1">
    <location>
        <begin position="7"/>
        <end position="19"/>
    </location>
</feature>
<feature type="compositionally biased region" description="Polar residues" evidence="1">
    <location>
        <begin position="88"/>
        <end position="104"/>
    </location>
</feature>
<dbReference type="EMBL" id="ABDF02000006">
    <property type="protein sequence ID" value="EHK22728.1"/>
    <property type="molecule type" value="Genomic_DNA"/>
</dbReference>
<name>G9MRK7_HYPVG</name>
<keyword evidence="3" id="KW-1185">Reference proteome</keyword>
<evidence type="ECO:0000313" key="2">
    <source>
        <dbReference type="EMBL" id="EHK22728.1"/>
    </source>
</evidence>
<comment type="caution">
    <text evidence="2">The sequence shown here is derived from an EMBL/GenBank/DDBJ whole genome shotgun (WGS) entry which is preliminary data.</text>
</comment>
<organism evidence="2 3">
    <name type="scientific">Hypocrea virens (strain Gv29-8 / FGSC 10586)</name>
    <name type="common">Gliocladium virens</name>
    <name type="synonym">Trichoderma virens</name>
    <dbReference type="NCBI Taxonomy" id="413071"/>
    <lineage>
        <taxon>Eukaryota</taxon>
        <taxon>Fungi</taxon>
        <taxon>Dikarya</taxon>
        <taxon>Ascomycota</taxon>
        <taxon>Pezizomycotina</taxon>
        <taxon>Sordariomycetes</taxon>
        <taxon>Hypocreomycetidae</taxon>
        <taxon>Hypocreales</taxon>
        <taxon>Hypocreaceae</taxon>
        <taxon>Trichoderma</taxon>
    </lineage>
</organism>
<sequence length="115" mass="11819">MSEQENRANGNTSQEQNPDAGTGLMIPPTHTDSALCGPAIRAAANKQTHYGWALENLPTMGRQSQRPAKEAQSPAQTAWTGAIAIGSWPTTGAAQALGSTQTGHASGPSHASMAP</sequence>
<accession>G9MRK7</accession>
<proteinExistence type="predicted"/>
<gene>
    <name evidence="2" type="ORF">TRIVIDRAFT_60433</name>
</gene>
<feature type="region of interest" description="Disordered" evidence="1">
    <location>
        <begin position="1"/>
        <end position="32"/>
    </location>
</feature>
<reference evidence="2 3" key="1">
    <citation type="journal article" date="2011" name="Genome Biol.">
        <title>Comparative genome sequence analysis underscores mycoparasitism as the ancestral life style of Trichoderma.</title>
        <authorList>
            <person name="Kubicek C.P."/>
            <person name="Herrera-Estrella A."/>
            <person name="Seidl-Seiboth V."/>
            <person name="Martinez D.A."/>
            <person name="Druzhinina I.S."/>
            <person name="Thon M."/>
            <person name="Zeilinger S."/>
            <person name="Casas-Flores S."/>
            <person name="Horwitz B.A."/>
            <person name="Mukherjee P.K."/>
            <person name="Mukherjee M."/>
            <person name="Kredics L."/>
            <person name="Alcaraz L.D."/>
            <person name="Aerts A."/>
            <person name="Antal Z."/>
            <person name="Atanasova L."/>
            <person name="Cervantes-Badillo M.G."/>
            <person name="Challacombe J."/>
            <person name="Chertkov O."/>
            <person name="McCluskey K."/>
            <person name="Coulpier F."/>
            <person name="Deshpande N."/>
            <person name="von Doehren H."/>
            <person name="Ebbole D.J."/>
            <person name="Esquivel-Naranjo E.U."/>
            <person name="Fekete E."/>
            <person name="Flipphi M."/>
            <person name="Glaser F."/>
            <person name="Gomez-Rodriguez E.Y."/>
            <person name="Gruber S."/>
            <person name="Han C."/>
            <person name="Henrissat B."/>
            <person name="Hermosa R."/>
            <person name="Hernandez-Onate M."/>
            <person name="Karaffa L."/>
            <person name="Kosti I."/>
            <person name="Le Crom S."/>
            <person name="Lindquist E."/>
            <person name="Lucas S."/>
            <person name="Luebeck M."/>
            <person name="Luebeck P.S."/>
            <person name="Margeot A."/>
            <person name="Metz B."/>
            <person name="Misra M."/>
            <person name="Nevalainen H."/>
            <person name="Omann M."/>
            <person name="Packer N."/>
            <person name="Perrone G."/>
            <person name="Uresti-Rivera E.E."/>
            <person name="Salamov A."/>
            <person name="Schmoll M."/>
            <person name="Seiboth B."/>
            <person name="Shapiro H."/>
            <person name="Sukno S."/>
            <person name="Tamayo-Ramos J.A."/>
            <person name="Tisch D."/>
            <person name="Wiest A."/>
            <person name="Wilkinson H.H."/>
            <person name="Zhang M."/>
            <person name="Coutinho P.M."/>
            <person name="Kenerley C.M."/>
            <person name="Monte E."/>
            <person name="Baker S.E."/>
            <person name="Grigoriev I.V."/>
        </authorList>
    </citation>
    <scope>NUCLEOTIDE SEQUENCE [LARGE SCALE GENOMIC DNA]</scope>
    <source>
        <strain evidence="3">Gv29-8 / FGSC 10586</strain>
    </source>
</reference>
<dbReference type="GeneID" id="25796077"/>
<evidence type="ECO:0000256" key="1">
    <source>
        <dbReference type="SAM" id="MobiDB-lite"/>
    </source>
</evidence>
<dbReference type="OrthoDB" id="10523773at2759"/>
<dbReference type="AlphaFoldDB" id="G9MRK7"/>
<protein>
    <submittedName>
        <fullName evidence="2">Uncharacterized protein</fullName>
    </submittedName>
</protein>